<feature type="transmembrane region" description="Helical" evidence="7">
    <location>
        <begin position="90"/>
        <end position="108"/>
    </location>
</feature>
<feature type="transmembrane region" description="Helical" evidence="7">
    <location>
        <begin position="355"/>
        <end position="377"/>
    </location>
</feature>
<keyword evidence="2" id="KW-0813">Transport</keyword>
<reference evidence="9 10" key="1">
    <citation type="submission" date="2018-04" db="EMBL/GenBank/DDBJ databases">
        <title>Genomic Encyclopedia of Type Strains, Phase IV (KMG-IV): sequencing the most valuable type-strain genomes for metagenomic binning, comparative biology and taxonomic classification.</title>
        <authorList>
            <person name="Goeker M."/>
        </authorList>
    </citation>
    <scope>NUCLEOTIDE SEQUENCE [LARGE SCALE GENOMIC DNA]</scope>
    <source>
        <strain evidence="9 10">DSM 45771</strain>
    </source>
</reference>
<keyword evidence="10" id="KW-1185">Reference proteome</keyword>
<dbReference type="SUPFAM" id="SSF103473">
    <property type="entry name" value="MFS general substrate transporter"/>
    <property type="match status" value="1"/>
</dbReference>
<dbReference type="OrthoDB" id="3285778at2"/>
<sequence length="427" mass="43938">MTALKALLRRWSVLGRLAELPAPMRLIVLGQLAFNTGFYLVLPFFALHLTRDLGLGATLVGLLLGLRTFSQQGLFFLGGALADRFGTRPVALTGFVVRIAGFVLLALADGLPLLVAGTVATGFAAALFSPAVESELARRAGELERAGGPAGPTRSEAFAMFGVAGEVGVVVGPVLGSVLLAVDFAVTSLAAAGVFVVVLVAFARVMPREPAAHAGEPLLGGWGRVLRNPAFLAFTAAYSTWLLSYNQLYLALPVELERVGSAGVLGALFVLSAVIVVLGQIPLAELVRRRLGTRALPLGFGVLAASFLATAVLIALEVPGPVPAVVFVVLLTLGQMTVVPVAQDAVGRLAGERRLGAHFGVLASAGGLAVLGGSSLLGALLDVDARPALPWAVTALLPLASAVVMGVLVRRVPALRAPVPTPERTSS</sequence>
<dbReference type="RefSeq" id="WP_116707302.1">
    <property type="nucleotide sequence ID" value="NZ_QEKW01000002.1"/>
</dbReference>
<accession>A0A2U1FM72</accession>
<evidence type="ECO:0000256" key="7">
    <source>
        <dbReference type="SAM" id="Phobius"/>
    </source>
</evidence>
<comment type="subcellular location">
    <subcellularLocation>
        <location evidence="1">Cell membrane</location>
        <topology evidence="1">Multi-pass membrane protein</topology>
    </subcellularLocation>
</comment>
<keyword evidence="4 7" id="KW-0812">Transmembrane</keyword>
<dbReference type="InterPro" id="IPR036259">
    <property type="entry name" value="MFS_trans_sf"/>
</dbReference>
<feature type="domain" description="Major facilitator superfamily (MFS) profile" evidence="8">
    <location>
        <begin position="23"/>
        <end position="418"/>
    </location>
</feature>
<evidence type="ECO:0000256" key="1">
    <source>
        <dbReference type="ARBA" id="ARBA00004651"/>
    </source>
</evidence>
<dbReference type="Gene3D" id="1.20.1250.20">
    <property type="entry name" value="MFS general substrate transporter like domains"/>
    <property type="match status" value="1"/>
</dbReference>
<dbReference type="Proteomes" id="UP000245639">
    <property type="component" value="Unassembled WGS sequence"/>
</dbReference>
<keyword evidence="6 7" id="KW-0472">Membrane</keyword>
<feature type="transmembrane region" description="Helical" evidence="7">
    <location>
        <begin position="184"/>
        <end position="205"/>
    </location>
</feature>
<feature type="transmembrane region" description="Helical" evidence="7">
    <location>
        <begin position="389"/>
        <end position="409"/>
    </location>
</feature>
<feature type="transmembrane region" description="Helical" evidence="7">
    <location>
        <begin position="322"/>
        <end position="343"/>
    </location>
</feature>
<evidence type="ECO:0000256" key="4">
    <source>
        <dbReference type="ARBA" id="ARBA00022692"/>
    </source>
</evidence>
<comment type="caution">
    <text evidence="9">The sequence shown here is derived from an EMBL/GenBank/DDBJ whole genome shotgun (WGS) entry which is preliminary data.</text>
</comment>
<evidence type="ECO:0000256" key="5">
    <source>
        <dbReference type="ARBA" id="ARBA00022989"/>
    </source>
</evidence>
<evidence type="ECO:0000256" key="2">
    <source>
        <dbReference type="ARBA" id="ARBA00022448"/>
    </source>
</evidence>
<evidence type="ECO:0000256" key="6">
    <source>
        <dbReference type="ARBA" id="ARBA00023136"/>
    </source>
</evidence>
<evidence type="ECO:0000313" key="9">
    <source>
        <dbReference type="EMBL" id="PVZ13288.1"/>
    </source>
</evidence>
<evidence type="ECO:0000313" key="10">
    <source>
        <dbReference type="Proteomes" id="UP000245639"/>
    </source>
</evidence>
<dbReference type="InterPro" id="IPR020846">
    <property type="entry name" value="MFS_dom"/>
</dbReference>
<evidence type="ECO:0000259" key="8">
    <source>
        <dbReference type="PROSITE" id="PS50850"/>
    </source>
</evidence>
<evidence type="ECO:0000256" key="3">
    <source>
        <dbReference type="ARBA" id="ARBA00022475"/>
    </source>
</evidence>
<dbReference type="GO" id="GO:0005886">
    <property type="term" value="C:plasma membrane"/>
    <property type="evidence" value="ECO:0007669"/>
    <property type="project" value="UniProtKB-SubCell"/>
</dbReference>
<gene>
    <name evidence="9" type="ORF">C8D89_102438</name>
</gene>
<keyword evidence="3" id="KW-1003">Cell membrane</keyword>
<dbReference type="GO" id="GO:0022857">
    <property type="term" value="F:transmembrane transporter activity"/>
    <property type="evidence" value="ECO:0007669"/>
    <property type="project" value="InterPro"/>
</dbReference>
<name>A0A2U1FM72_9PSEU</name>
<keyword evidence="5 7" id="KW-1133">Transmembrane helix</keyword>
<protein>
    <submittedName>
        <fullName evidence="9">Putative MFS family arabinose efflux permease</fullName>
    </submittedName>
</protein>
<dbReference type="PANTHER" id="PTHR23517:SF2">
    <property type="entry name" value="MULTIDRUG RESISTANCE PROTEIN MDTH"/>
    <property type="match status" value="1"/>
</dbReference>
<dbReference type="InterPro" id="IPR011701">
    <property type="entry name" value="MFS"/>
</dbReference>
<dbReference type="Pfam" id="PF07690">
    <property type="entry name" value="MFS_1"/>
    <property type="match status" value="1"/>
</dbReference>
<feature type="transmembrane region" description="Helical" evidence="7">
    <location>
        <begin position="295"/>
        <end position="316"/>
    </location>
</feature>
<dbReference type="PANTHER" id="PTHR23517">
    <property type="entry name" value="RESISTANCE PROTEIN MDTM, PUTATIVE-RELATED-RELATED"/>
    <property type="match status" value="1"/>
</dbReference>
<feature type="transmembrane region" description="Helical" evidence="7">
    <location>
        <begin position="264"/>
        <end position="283"/>
    </location>
</feature>
<dbReference type="PROSITE" id="PS50850">
    <property type="entry name" value="MFS"/>
    <property type="match status" value="1"/>
</dbReference>
<feature type="transmembrane region" description="Helical" evidence="7">
    <location>
        <begin position="157"/>
        <end position="178"/>
    </location>
</feature>
<proteinExistence type="predicted"/>
<dbReference type="AlphaFoldDB" id="A0A2U1FM72"/>
<feature type="transmembrane region" description="Helical" evidence="7">
    <location>
        <begin position="26"/>
        <end position="47"/>
    </location>
</feature>
<dbReference type="InterPro" id="IPR050171">
    <property type="entry name" value="MFS_Transporters"/>
</dbReference>
<dbReference type="EMBL" id="QEKW01000002">
    <property type="protein sequence ID" value="PVZ13288.1"/>
    <property type="molecule type" value="Genomic_DNA"/>
</dbReference>
<organism evidence="9 10">
    <name type="scientific">Actinomycetospora cinnamomea</name>
    <dbReference type="NCBI Taxonomy" id="663609"/>
    <lineage>
        <taxon>Bacteria</taxon>
        <taxon>Bacillati</taxon>
        <taxon>Actinomycetota</taxon>
        <taxon>Actinomycetes</taxon>
        <taxon>Pseudonocardiales</taxon>
        <taxon>Pseudonocardiaceae</taxon>
        <taxon>Actinomycetospora</taxon>
    </lineage>
</organism>